<feature type="domain" description="Methyltransferase small" evidence="3">
    <location>
        <begin position="40"/>
        <end position="110"/>
    </location>
</feature>
<evidence type="ECO:0000256" key="2">
    <source>
        <dbReference type="ARBA" id="ARBA00022691"/>
    </source>
</evidence>
<dbReference type="RefSeq" id="WP_093405542.1">
    <property type="nucleotide sequence ID" value="NZ_FOVL01000002.1"/>
</dbReference>
<evidence type="ECO:0000259" key="3">
    <source>
        <dbReference type="Pfam" id="PF05175"/>
    </source>
</evidence>
<protein>
    <submittedName>
        <fullName evidence="4">Methyltransferase small domain-containing protein</fullName>
    </submittedName>
</protein>
<dbReference type="InterPro" id="IPR007848">
    <property type="entry name" value="Small_mtfrase_dom"/>
</dbReference>
<dbReference type="STRING" id="287099.SAMN05660413_00537"/>
<sequence length="208" mass="23813">MSREQLVLDAYKNFCTAEGNQHIASEYAILKLQEIIDSFNIENVLEVGLGIGAIAGSLLSANAQLEYAGTEHNEFCLNALESNLEEKYEKLKVHSKLSEVPPRKFDLIIIDGKDPDLAKIQQLVNRHGIIAIEGDRIPQQELLRKYFPGHKYVHSISNKKNAAYSPFPQGHWQGGLKIIFVNPNLHQSIWWLREKIFTKLKYLYRNKN</sequence>
<organism evidence="4 5">
    <name type="scientific">Salegentibacter flavus</name>
    <dbReference type="NCBI Taxonomy" id="287099"/>
    <lineage>
        <taxon>Bacteria</taxon>
        <taxon>Pseudomonadati</taxon>
        <taxon>Bacteroidota</taxon>
        <taxon>Flavobacteriia</taxon>
        <taxon>Flavobacteriales</taxon>
        <taxon>Flavobacteriaceae</taxon>
        <taxon>Salegentibacter</taxon>
    </lineage>
</organism>
<dbReference type="Pfam" id="PF05175">
    <property type="entry name" value="MTS"/>
    <property type="match status" value="1"/>
</dbReference>
<proteinExistence type="predicted"/>
<evidence type="ECO:0000313" key="4">
    <source>
        <dbReference type="EMBL" id="SFN33240.1"/>
    </source>
</evidence>
<dbReference type="EMBL" id="FOVL01000002">
    <property type="protein sequence ID" value="SFN33240.1"/>
    <property type="molecule type" value="Genomic_DNA"/>
</dbReference>
<dbReference type="OrthoDB" id="1435796at2"/>
<keyword evidence="1 4" id="KW-0489">Methyltransferase</keyword>
<evidence type="ECO:0000256" key="1">
    <source>
        <dbReference type="ARBA" id="ARBA00022603"/>
    </source>
</evidence>
<dbReference type="GO" id="GO:0032259">
    <property type="term" value="P:methylation"/>
    <property type="evidence" value="ECO:0007669"/>
    <property type="project" value="UniProtKB-KW"/>
</dbReference>
<keyword evidence="2" id="KW-0949">S-adenosyl-L-methionine</keyword>
<dbReference type="Gene3D" id="3.40.50.150">
    <property type="entry name" value="Vaccinia Virus protein VP39"/>
    <property type="match status" value="1"/>
</dbReference>
<dbReference type="SUPFAM" id="SSF53335">
    <property type="entry name" value="S-adenosyl-L-methionine-dependent methyltransferases"/>
    <property type="match status" value="1"/>
</dbReference>
<dbReference type="AlphaFoldDB" id="A0A1I4Y6V6"/>
<dbReference type="GO" id="GO:0008168">
    <property type="term" value="F:methyltransferase activity"/>
    <property type="evidence" value="ECO:0007669"/>
    <property type="project" value="UniProtKB-KW"/>
</dbReference>
<dbReference type="Proteomes" id="UP000199153">
    <property type="component" value="Unassembled WGS sequence"/>
</dbReference>
<name>A0A1I4Y6V6_9FLAO</name>
<keyword evidence="4" id="KW-0808">Transferase</keyword>
<gene>
    <name evidence="4" type="ORF">SAMN05660413_00537</name>
</gene>
<keyword evidence="5" id="KW-1185">Reference proteome</keyword>
<evidence type="ECO:0000313" key="5">
    <source>
        <dbReference type="Proteomes" id="UP000199153"/>
    </source>
</evidence>
<accession>A0A1I4Y6V6</accession>
<dbReference type="InterPro" id="IPR029063">
    <property type="entry name" value="SAM-dependent_MTases_sf"/>
</dbReference>
<reference evidence="4 5" key="1">
    <citation type="submission" date="2016-10" db="EMBL/GenBank/DDBJ databases">
        <authorList>
            <person name="de Groot N.N."/>
        </authorList>
    </citation>
    <scope>NUCLEOTIDE SEQUENCE [LARGE SCALE GENOMIC DNA]</scope>
    <source>
        <strain evidence="4 5">DSM 17794</strain>
    </source>
</reference>